<gene>
    <name evidence="2" type="ORF">J5N97_004383</name>
</gene>
<dbReference type="OrthoDB" id="1883432at2759"/>
<keyword evidence="3" id="KW-1185">Reference proteome</keyword>
<accession>A0A9D5HS23</accession>
<comment type="caution">
    <text evidence="2">The sequence shown here is derived from an EMBL/GenBank/DDBJ whole genome shotgun (WGS) entry which is preliminary data.</text>
</comment>
<proteinExistence type="predicted"/>
<evidence type="ECO:0000313" key="3">
    <source>
        <dbReference type="Proteomes" id="UP001085076"/>
    </source>
</evidence>
<name>A0A9D5HS23_9LILI</name>
<evidence type="ECO:0000313" key="2">
    <source>
        <dbReference type="EMBL" id="KAJ0986027.1"/>
    </source>
</evidence>
<dbReference type="EMBL" id="JAGGNH010000001">
    <property type="protein sequence ID" value="KAJ0986027.1"/>
    <property type="molecule type" value="Genomic_DNA"/>
</dbReference>
<organism evidence="2 3">
    <name type="scientific">Dioscorea zingiberensis</name>
    <dbReference type="NCBI Taxonomy" id="325984"/>
    <lineage>
        <taxon>Eukaryota</taxon>
        <taxon>Viridiplantae</taxon>
        <taxon>Streptophyta</taxon>
        <taxon>Embryophyta</taxon>
        <taxon>Tracheophyta</taxon>
        <taxon>Spermatophyta</taxon>
        <taxon>Magnoliopsida</taxon>
        <taxon>Liliopsida</taxon>
        <taxon>Dioscoreales</taxon>
        <taxon>Dioscoreaceae</taxon>
        <taxon>Dioscorea</taxon>
    </lineage>
</organism>
<keyword evidence="1" id="KW-0175">Coiled coil</keyword>
<evidence type="ECO:0000256" key="1">
    <source>
        <dbReference type="SAM" id="Coils"/>
    </source>
</evidence>
<reference evidence="2" key="2">
    <citation type="journal article" date="2022" name="Hortic Res">
        <title>The genome of Dioscorea zingiberensis sheds light on the biosynthesis, origin and evolution of the medicinally important diosgenin saponins.</title>
        <authorList>
            <person name="Li Y."/>
            <person name="Tan C."/>
            <person name="Li Z."/>
            <person name="Guo J."/>
            <person name="Li S."/>
            <person name="Chen X."/>
            <person name="Wang C."/>
            <person name="Dai X."/>
            <person name="Yang H."/>
            <person name="Song W."/>
            <person name="Hou L."/>
            <person name="Xu J."/>
            <person name="Tong Z."/>
            <person name="Xu A."/>
            <person name="Yuan X."/>
            <person name="Wang W."/>
            <person name="Yang Q."/>
            <person name="Chen L."/>
            <person name="Sun Z."/>
            <person name="Wang K."/>
            <person name="Pan B."/>
            <person name="Chen J."/>
            <person name="Bao Y."/>
            <person name="Liu F."/>
            <person name="Qi X."/>
            <person name="Gang D.R."/>
            <person name="Wen J."/>
            <person name="Li J."/>
        </authorList>
    </citation>
    <scope>NUCLEOTIDE SEQUENCE</scope>
    <source>
        <strain evidence="2">Dzin_1.0</strain>
    </source>
</reference>
<reference evidence="2" key="1">
    <citation type="submission" date="2021-03" db="EMBL/GenBank/DDBJ databases">
        <authorList>
            <person name="Li Z."/>
            <person name="Yang C."/>
        </authorList>
    </citation>
    <scope>NUCLEOTIDE SEQUENCE</scope>
    <source>
        <strain evidence="2">Dzin_1.0</strain>
        <tissue evidence="2">Leaf</tissue>
    </source>
</reference>
<protein>
    <submittedName>
        <fullName evidence="2">Uncharacterized protein</fullName>
    </submittedName>
</protein>
<dbReference type="Gene3D" id="1.20.5.110">
    <property type="match status" value="1"/>
</dbReference>
<feature type="coiled-coil region" evidence="1">
    <location>
        <begin position="58"/>
        <end position="85"/>
    </location>
</feature>
<dbReference type="AlphaFoldDB" id="A0A9D5HS23"/>
<sequence>MMGRKEMGRLKKQQVEEEPCNANNLDAAITTTITTNDGRVLTISQFISSFDEAAKRRLEIMNQKLRGMEMQMEALEAEMIKADNSSD</sequence>
<dbReference type="Proteomes" id="UP001085076">
    <property type="component" value="Miscellaneous, Linkage group lg01"/>
</dbReference>